<sequence length="714" mass="80425">MRDLLRIRLVFDDRHLLTKGHRSESLRRCWCLLTPDIATIADLVSHISRLFDLHRSCPDGVLLFMDDFVLPSFESSSIIRDKDIISVRKKTVKLRKVVNIEHDALQIQDCEIVEKQTIACGEQLLAIKELEEELEGHESEDEENVDDHPEKAISEETPVGVQINSKRKKRSSEDLGPRRKKLKQTSFEELIEPSARVDEIHIEHEEVSLKKKARSSKNGHRKGKVPSSDFASDGMTTPTVGVNDKNIGGSVTSEGRGKKLKSTRFEELIGASERDDEIHSEKEEVFSKKKGGSRKNHKKRKVPLGDTVSDGMFTPEVGTSDKNIAGSVTSEERDNQVEGEIEINGCEALSEGVRKFPSRSARRKKARRKWKQLLSNSKKQEDPGNDVQITSSKNQSSETQGRDQMEENLMPQITEPQNVEQTTDSDEEVIPIVVRPGHIRFEPVDAEHSTQQTNGKMEAFHWNGITNKKKGQKWGREKGSWRNDNDDNVCTAEANEINDEVSLANDQMDFEKLMPLTSQPKEGDVLAYRLVELSSSWTPELSSFRVGKVSSYDPISKNLILLPVPNFPVFPDKEKEEEECLWQTNGSLYKEDGSLEIDYASLMDVRVFKPNKQLVLSNNKHGNMTEEPITRIGDLSPVLTNNNINGTMNLNADKTTDNEWKESKQALDKKKEQLLKTDGSSSSKNGSTGTWSYRAVRGSALGPTIALLRAENDL</sequence>
<dbReference type="EMBL" id="CM037014">
    <property type="protein sequence ID" value="KAH7684943.1"/>
    <property type="molecule type" value="Genomic_DNA"/>
</dbReference>
<name>A0ACB7WAH7_DIOAL</name>
<reference evidence="2" key="1">
    <citation type="journal article" date="2022" name="Nat. Commun.">
        <title>Chromosome evolution and the genetic basis of agronomically important traits in greater yam.</title>
        <authorList>
            <person name="Bredeson J.V."/>
            <person name="Lyons J.B."/>
            <person name="Oniyinde I.O."/>
            <person name="Okereke N.R."/>
            <person name="Kolade O."/>
            <person name="Nnabue I."/>
            <person name="Nwadili C.O."/>
            <person name="Hribova E."/>
            <person name="Parker M."/>
            <person name="Nwogha J."/>
            <person name="Shu S."/>
            <person name="Carlson J."/>
            <person name="Kariba R."/>
            <person name="Muthemba S."/>
            <person name="Knop K."/>
            <person name="Barton G.J."/>
            <person name="Sherwood A.V."/>
            <person name="Lopez-Montes A."/>
            <person name="Asiedu R."/>
            <person name="Jamnadass R."/>
            <person name="Muchugi A."/>
            <person name="Goodstein D."/>
            <person name="Egesi C.N."/>
            <person name="Featherston J."/>
            <person name="Asfaw A."/>
            <person name="Simpson G.G."/>
            <person name="Dolezel J."/>
            <person name="Hendre P.S."/>
            <person name="Van Deynze A."/>
            <person name="Kumar P.L."/>
            <person name="Obidiegwu J.E."/>
            <person name="Bhattacharjee R."/>
            <person name="Rokhsar D.S."/>
        </authorList>
    </citation>
    <scope>NUCLEOTIDE SEQUENCE [LARGE SCALE GENOMIC DNA]</scope>
    <source>
        <strain evidence="2">cv. TDa95/00328</strain>
    </source>
</reference>
<protein>
    <submittedName>
        <fullName evidence="1">Coilin protein</fullName>
    </submittedName>
</protein>
<proteinExistence type="predicted"/>
<comment type="caution">
    <text evidence="1">The sequence shown here is derived from an EMBL/GenBank/DDBJ whole genome shotgun (WGS) entry which is preliminary data.</text>
</comment>
<dbReference type="Proteomes" id="UP000827976">
    <property type="component" value="Chromosome 4"/>
</dbReference>
<keyword evidence="2" id="KW-1185">Reference proteome</keyword>
<evidence type="ECO:0000313" key="2">
    <source>
        <dbReference type="Proteomes" id="UP000827976"/>
    </source>
</evidence>
<accession>A0ACB7WAH7</accession>
<gene>
    <name evidence="1" type="ORF">IHE45_04G009000</name>
</gene>
<evidence type="ECO:0000313" key="1">
    <source>
        <dbReference type="EMBL" id="KAH7684943.1"/>
    </source>
</evidence>
<organism evidence="1 2">
    <name type="scientific">Dioscorea alata</name>
    <name type="common">Purple yam</name>
    <dbReference type="NCBI Taxonomy" id="55571"/>
    <lineage>
        <taxon>Eukaryota</taxon>
        <taxon>Viridiplantae</taxon>
        <taxon>Streptophyta</taxon>
        <taxon>Embryophyta</taxon>
        <taxon>Tracheophyta</taxon>
        <taxon>Spermatophyta</taxon>
        <taxon>Magnoliopsida</taxon>
        <taxon>Liliopsida</taxon>
        <taxon>Dioscoreales</taxon>
        <taxon>Dioscoreaceae</taxon>
        <taxon>Dioscorea</taxon>
    </lineage>
</organism>